<proteinExistence type="predicted"/>
<dbReference type="CDD" id="cd00121">
    <property type="entry name" value="MATH"/>
    <property type="match status" value="1"/>
</dbReference>
<evidence type="ECO:0000259" key="2">
    <source>
        <dbReference type="PROSITE" id="PS50144"/>
    </source>
</evidence>
<dbReference type="InterPro" id="IPR008974">
    <property type="entry name" value="TRAF-like"/>
</dbReference>
<dbReference type="RefSeq" id="XP_015951330.1">
    <property type="nucleotide sequence ID" value="XM_016095844.1"/>
</dbReference>
<dbReference type="Pfam" id="PF22486">
    <property type="entry name" value="MATH_2"/>
    <property type="match status" value="1"/>
</dbReference>
<reference evidence="3" key="1">
    <citation type="journal article" date="2016" name="Nat. Genet.">
        <title>The genome sequences of Arachis duranensis and Arachis ipaensis, the diploid ancestors of cultivated peanut.</title>
        <authorList>
            <person name="Bertioli D.J."/>
            <person name="Cannon S.B."/>
            <person name="Froenicke L."/>
            <person name="Huang G."/>
            <person name="Farmer A.D."/>
            <person name="Cannon E.K."/>
            <person name="Liu X."/>
            <person name="Gao D."/>
            <person name="Clevenger J."/>
            <person name="Dash S."/>
            <person name="Ren L."/>
            <person name="Moretzsohn M.C."/>
            <person name="Shirasawa K."/>
            <person name="Huang W."/>
            <person name="Vidigal B."/>
            <person name="Abernathy B."/>
            <person name="Chu Y."/>
            <person name="Niederhuth C.E."/>
            <person name="Umale P."/>
            <person name="Araujo A.C."/>
            <person name="Kozik A."/>
            <person name="Kim K.D."/>
            <person name="Burow M.D."/>
            <person name="Varshney R.K."/>
            <person name="Wang X."/>
            <person name="Zhang X."/>
            <person name="Barkley N."/>
            <person name="Guimaraes P.M."/>
            <person name="Isobe S."/>
            <person name="Guo B."/>
            <person name="Liao B."/>
            <person name="Stalker H.T."/>
            <person name="Schmitz R.J."/>
            <person name="Scheffler B.E."/>
            <person name="Leal-Bertioli S.C."/>
            <person name="Xun X."/>
            <person name="Jackson S.A."/>
            <person name="Michelmore R."/>
            <person name="Ozias-Akins P."/>
        </authorList>
    </citation>
    <scope>NUCLEOTIDE SEQUENCE [LARGE SCALE GENOMIC DNA]</scope>
    <source>
        <strain evidence="3">cv. V14167</strain>
    </source>
</reference>
<dbReference type="PANTHER" id="PTHR46236:SF36">
    <property type="entry name" value="MATH (MEPRIN AND TRAF-C-LIKE) DOMAIN PROTEIN"/>
    <property type="match status" value="1"/>
</dbReference>
<name>A0A6P4CGS2_ARADU</name>
<dbReference type="PROSITE" id="PS50144">
    <property type="entry name" value="MATH"/>
    <property type="match status" value="1"/>
</dbReference>
<dbReference type="AlphaFoldDB" id="A0A6P4CGS2"/>
<evidence type="ECO:0000313" key="3">
    <source>
        <dbReference type="Proteomes" id="UP000515211"/>
    </source>
</evidence>
<dbReference type="GeneID" id="107476097"/>
<keyword evidence="3" id="KW-1185">Reference proteome</keyword>
<dbReference type="Proteomes" id="UP000515211">
    <property type="component" value="Chromosome 2"/>
</dbReference>
<dbReference type="InterPro" id="IPR050804">
    <property type="entry name" value="MCC"/>
</dbReference>
<dbReference type="Gene3D" id="2.60.210.10">
    <property type="entry name" value="Apoptosis, Tumor Necrosis Factor Receptor Associated Protein 2, Chain A"/>
    <property type="match status" value="1"/>
</dbReference>
<dbReference type="SUPFAM" id="SSF49599">
    <property type="entry name" value="TRAF domain-like"/>
    <property type="match status" value="1"/>
</dbReference>
<sequence length="196" mass="22167">MILAGTKYESGSAKGPGYGYASFITLTEFLDPNNGFLVNDSCTIEAEVCVVNDGHQHHPNDNRIVPLVTRNNDNNNLVDFKGLCKVKKDFVSLLEEACSKHPKLVEGQKRRNQSEKFIENSIMTLGKVLHFLKSHKDVKDCTDDAVKEFQNLWKELESFGFDDLTWLENDVKIYMVKKLNENVDLGGEKGELLKVD</sequence>
<feature type="domain" description="MATH" evidence="2">
    <location>
        <begin position="1"/>
        <end position="48"/>
    </location>
</feature>
<dbReference type="KEGG" id="adu:107476097"/>
<accession>A0A6P4CGS2</accession>
<evidence type="ECO:0000256" key="1">
    <source>
        <dbReference type="ARBA" id="ARBA00023054"/>
    </source>
</evidence>
<dbReference type="PANTHER" id="PTHR46236">
    <property type="entry name" value="TRAF-LIKE SUPERFAMILY PROTEIN"/>
    <property type="match status" value="1"/>
</dbReference>
<keyword evidence="1" id="KW-0175">Coiled coil</keyword>
<dbReference type="InterPro" id="IPR002083">
    <property type="entry name" value="MATH/TRAF_dom"/>
</dbReference>
<organism evidence="3 4">
    <name type="scientific">Arachis duranensis</name>
    <name type="common">Wild peanut</name>
    <dbReference type="NCBI Taxonomy" id="130453"/>
    <lineage>
        <taxon>Eukaryota</taxon>
        <taxon>Viridiplantae</taxon>
        <taxon>Streptophyta</taxon>
        <taxon>Embryophyta</taxon>
        <taxon>Tracheophyta</taxon>
        <taxon>Spermatophyta</taxon>
        <taxon>Magnoliopsida</taxon>
        <taxon>eudicotyledons</taxon>
        <taxon>Gunneridae</taxon>
        <taxon>Pentapetalae</taxon>
        <taxon>rosids</taxon>
        <taxon>fabids</taxon>
        <taxon>Fabales</taxon>
        <taxon>Fabaceae</taxon>
        <taxon>Papilionoideae</taxon>
        <taxon>50 kb inversion clade</taxon>
        <taxon>dalbergioids sensu lato</taxon>
        <taxon>Dalbergieae</taxon>
        <taxon>Pterocarpus clade</taxon>
        <taxon>Arachis</taxon>
    </lineage>
</organism>
<evidence type="ECO:0000313" key="4">
    <source>
        <dbReference type="RefSeq" id="XP_015951330.1"/>
    </source>
</evidence>
<gene>
    <name evidence="4" type="primary">LOC107476097</name>
</gene>
<reference evidence="4" key="2">
    <citation type="submission" date="2025-08" db="UniProtKB">
        <authorList>
            <consortium name="RefSeq"/>
        </authorList>
    </citation>
    <scope>IDENTIFICATION</scope>
    <source>
        <tissue evidence="4">Whole plant</tissue>
    </source>
</reference>
<protein>
    <submittedName>
        <fullName evidence="4">Uncharacterized protein LOC107476097</fullName>
    </submittedName>
</protein>